<dbReference type="InterPro" id="IPR010583">
    <property type="entry name" value="MipA"/>
</dbReference>
<evidence type="ECO:0000256" key="6">
    <source>
        <dbReference type="SAM" id="MobiDB-lite"/>
    </source>
</evidence>
<dbReference type="Pfam" id="PF06629">
    <property type="entry name" value="MipA"/>
    <property type="match status" value="1"/>
</dbReference>
<dbReference type="AlphaFoldDB" id="A0A2Z3HMW4"/>
<gene>
    <name evidence="7" type="ORF">HYN04_04315</name>
</gene>
<evidence type="ECO:0000256" key="5">
    <source>
        <dbReference type="ARBA" id="ARBA00023237"/>
    </source>
</evidence>
<dbReference type="PANTHER" id="PTHR38776">
    <property type="entry name" value="MLTA-INTERACTING PROTEIN-RELATED"/>
    <property type="match status" value="1"/>
</dbReference>
<feature type="compositionally biased region" description="Gly residues" evidence="6">
    <location>
        <begin position="1"/>
        <end position="11"/>
    </location>
</feature>
<keyword evidence="5" id="KW-0998">Cell outer membrane</keyword>
<dbReference type="Proteomes" id="UP000247763">
    <property type="component" value="Chromosome"/>
</dbReference>
<reference evidence="8" key="1">
    <citation type="submission" date="2018-05" db="EMBL/GenBank/DDBJ databases">
        <title>Genome sequencing of Phenylobacterium sp. HYN0004.</title>
        <authorList>
            <person name="Yi H."/>
            <person name="Baek C."/>
        </authorList>
    </citation>
    <scope>NUCLEOTIDE SEQUENCE [LARGE SCALE GENOMIC DNA]</scope>
    <source>
        <strain evidence="8">HYN0004</strain>
    </source>
</reference>
<organism evidence="7 8">
    <name type="scientific">Phenylobacterium parvum</name>
    <dbReference type="NCBI Taxonomy" id="2201350"/>
    <lineage>
        <taxon>Bacteria</taxon>
        <taxon>Pseudomonadati</taxon>
        <taxon>Pseudomonadota</taxon>
        <taxon>Alphaproteobacteria</taxon>
        <taxon>Caulobacterales</taxon>
        <taxon>Caulobacteraceae</taxon>
        <taxon>Phenylobacterium</taxon>
    </lineage>
</organism>
<dbReference type="PANTHER" id="PTHR38776:SF1">
    <property type="entry name" value="MLTA-INTERACTING PROTEIN-RELATED"/>
    <property type="match status" value="1"/>
</dbReference>
<comment type="subcellular location">
    <subcellularLocation>
        <location evidence="1">Cell outer membrane</location>
    </subcellularLocation>
</comment>
<dbReference type="OrthoDB" id="5462484at2"/>
<accession>A0A2Z3HMW4</accession>
<keyword evidence="4" id="KW-0472">Membrane</keyword>
<proteinExistence type="inferred from homology"/>
<protein>
    <submittedName>
        <fullName evidence="7">MipA/OmpV family protein</fullName>
    </submittedName>
</protein>
<comment type="similarity">
    <text evidence="2">Belongs to the MipA/OmpV family.</text>
</comment>
<evidence type="ECO:0000256" key="1">
    <source>
        <dbReference type="ARBA" id="ARBA00004442"/>
    </source>
</evidence>
<evidence type="ECO:0000313" key="8">
    <source>
        <dbReference type="Proteomes" id="UP000247763"/>
    </source>
</evidence>
<sequence>MCGAGACGGRGMSPDTGPGPPAGARRGDAPMSRLQTALPARAGLIGALSLAFAAPPALADPSLPPPAAMPLPAGDLVVDLGIAARLLPRYPGADETALRARPLFGLERLKLPGVGVVGNGPAEGVIVYPSVRFEGERKASDQADLTGMRDLDWTLGLGLGAGVNRKSWRAFAEVRTGVKGYSGLTARAGADILWAPSPKTVLAAGPRIDLVGGDYARTWFGVTPAEAAASGGKLAAYAPDGGLASAGLAASWGRALNDRAMLQVEASWDRRLGEIADSPLVRKGSRDAVTVSTGLTWRFGFGGS</sequence>
<dbReference type="EMBL" id="CP029479">
    <property type="protein sequence ID" value="AWM77047.1"/>
    <property type="molecule type" value="Genomic_DNA"/>
</dbReference>
<evidence type="ECO:0000256" key="2">
    <source>
        <dbReference type="ARBA" id="ARBA00005722"/>
    </source>
</evidence>
<evidence type="ECO:0000313" key="7">
    <source>
        <dbReference type="EMBL" id="AWM77047.1"/>
    </source>
</evidence>
<dbReference type="GO" id="GO:0009279">
    <property type="term" value="C:cell outer membrane"/>
    <property type="evidence" value="ECO:0007669"/>
    <property type="project" value="UniProtKB-SubCell"/>
</dbReference>
<keyword evidence="3" id="KW-0732">Signal</keyword>
<dbReference type="KEGG" id="phb:HYN04_04315"/>
<evidence type="ECO:0000256" key="3">
    <source>
        <dbReference type="ARBA" id="ARBA00022729"/>
    </source>
</evidence>
<name>A0A2Z3HMW4_9CAUL</name>
<keyword evidence="8" id="KW-1185">Reference proteome</keyword>
<feature type="region of interest" description="Disordered" evidence="6">
    <location>
        <begin position="1"/>
        <end position="29"/>
    </location>
</feature>
<evidence type="ECO:0000256" key="4">
    <source>
        <dbReference type="ARBA" id="ARBA00023136"/>
    </source>
</evidence>